<evidence type="ECO:0000256" key="3">
    <source>
        <dbReference type="ARBA" id="ARBA00023125"/>
    </source>
</evidence>
<dbReference type="InterPro" id="IPR013324">
    <property type="entry name" value="RNA_pol_sigma_r3/r4-like"/>
</dbReference>
<gene>
    <name evidence="6" type="ORF">ACFP3V_22635</name>
</gene>
<organism evidence="6 7">
    <name type="scientific">Streptacidiphilus monticola</name>
    <dbReference type="NCBI Taxonomy" id="2161674"/>
    <lineage>
        <taxon>Bacteria</taxon>
        <taxon>Bacillati</taxon>
        <taxon>Actinomycetota</taxon>
        <taxon>Actinomycetes</taxon>
        <taxon>Kitasatosporales</taxon>
        <taxon>Streptomycetaceae</taxon>
        <taxon>Streptacidiphilus</taxon>
    </lineage>
</organism>
<dbReference type="PANTHER" id="PTHR30385">
    <property type="entry name" value="SIGMA FACTOR F FLAGELLAR"/>
    <property type="match status" value="1"/>
</dbReference>
<accession>A0ABW1G789</accession>
<dbReference type="SUPFAM" id="SSF88659">
    <property type="entry name" value="Sigma3 and sigma4 domains of RNA polymerase sigma factors"/>
    <property type="match status" value="2"/>
</dbReference>
<reference evidence="7" key="1">
    <citation type="journal article" date="2019" name="Int. J. Syst. Evol. Microbiol.">
        <title>The Global Catalogue of Microorganisms (GCM) 10K type strain sequencing project: providing services to taxonomists for standard genome sequencing and annotation.</title>
        <authorList>
            <consortium name="The Broad Institute Genomics Platform"/>
            <consortium name="The Broad Institute Genome Sequencing Center for Infectious Disease"/>
            <person name="Wu L."/>
            <person name="Ma J."/>
        </authorList>
    </citation>
    <scope>NUCLEOTIDE SEQUENCE [LARGE SCALE GENOMIC DNA]</scope>
    <source>
        <strain evidence="7">JCM 4816</strain>
    </source>
</reference>
<keyword evidence="3" id="KW-0238">DNA-binding</keyword>
<keyword evidence="4" id="KW-0804">Transcription</keyword>
<dbReference type="InterPro" id="IPR007630">
    <property type="entry name" value="RNA_pol_sigma70_r4"/>
</dbReference>
<dbReference type="Pfam" id="PF04545">
    <property type="entry name" value="Sigma70_r4"/>
    <property type="match status" value="1"/>
</dbReference>
<dbReference type="Gene3D" id="1.20.140.160">
    <property type="match status" value="1"/>
</dbReference>
<comment type="caution">
    <text evidence="6">The sequence shown here is derived from an EMBL/GenBank/DDBJ whole genome shotgun (WGS) entry which is preliminary data.</text>
</comment>
<dbReference type="NCBIfam" id="TIGR02937">
    <property type="entry name" value="sigma70-ECF"/>
    <property type="match status" value="1"/>
</dbReference>
<dbReference type="InterPro" id="IPR000943">
    <property type="entry name" value="RNA_pol_sigma70"/>
</dbReference>
<dbReference type="InterPro" id="IPR014284">
    <property type="entry name" value="RNA_pol_sigma-70_dom"/>
</dbReference>
<feature type="domain" description="RNA polymerase sigma-70" evidence="5">
    <location>
        <begin position="81"/>
        <end position="94"/>
    </location>
</feature>
<dbReference type="PRINTS" id="PR00046">
    <property type="entry name" value="SIGMA70FCT"/>
</dbReference>
<proteinExistence type="predicted"/>
<dbReference type="Pfam" id="PF04542">
    <property type="entry name" value="Sigma70_r2"/>
    <property type="match status" value="1"/>
</dbReference>
<dbReference type="Gene3D" id="1.20.120.1810">
    <property type="match status" value="1"/>
</dbReference>
<dbReference type="InterPro" id="IPR007627">
    <property type="entry name" value="RNA_pol_sigma70_r2"/>
</dbReference>
<name>A0ABW1G789_9ACTN</name>
<dbReference type="PROSITE" id="PS00715">
    <property type="entry name" value="SIGMA70_1"/>
    <property type="match status" value="1"/>
</dbReference>
<evidence type="ECO:0000256" key="2">
    <source>
        <dbReference type="ARBA" id="ARBA00023082"/>
    </source>
</evidence>
<evidence type="ECO:0000313" key="6">
    <source>
        <dbReference type="EMBL" id="MFC5910002.1"/>
    </source>
</evidence>
<evidence type="ECO:0000256" key="1">
    <source>
        <dbReference type="ARBA" id="ARBA00023015"/>
    </source>
</evidence>
<dbReference type="EMBL" id="JBHSQJ010000099">
    <property type="protein sequence ID" value="MFC5910002.1"/>
    <property type="molecule type" value="Genomic_DNA"/>
</dbReference>
<evidence type="ECO:0000313" key="7">
    <source>
        <dbReference type="Proteomes" id="UP001596174"/>
    </source>
</evidence>
<sequence>MEDRTDLSRLLAGDAAAEDLARSLSTARARELTPRLLRRLHELEPGTPAYSRLRSVVITCNLSLVRALLRRFATSQVPREDLMQVGVVGLIKAVDRFDPLRGMQFSTFAVPTIEGEIKRHLRDTTWHAHVPRGVQENHLRVQRTREGLAARLGRSPDLTELTEATGLTPAEIREADTAAQARTSGSLEPGADESTLGLVRRLGDSDPELEKCEALIALKPALARLDDRERTILELRFGAELTQKQIGRHLGISQMHVSRILNRILDQLRPALLPTN</sequence>
<dbReference type="Pfam" id="PF04539">
    <property type="entry name" value="Sigma70_r3"/>
    <property type="match status" value="1"/>
</dbReference>
<dbReference type="InterPro" id="IPR014322">
    <property type="entry name" value="RNA_pol_sigma-B/F/G"/>
</dbReference>
<dbReference type="SUPFAM" id="SSF88946">
    <property type="entry name" value="Sigma2 domain of RNA polymerase sigma factors"/>
    <property type="match status" value="1"/>
</dbReference>
<protein>
    <submittedName>
        <fullName evidence="6">SigB/SigF/SigG family RNA polymerase sigma factor</fullName>
    </submittedName>
</protein>
<dbReference type="Proteomes" id="UP001596174">
    <property type="component" value="Unassembled WGS sequence"/>
</dbReference>
<dbReference type="InterPro" id="IPR007624">
    <property type="entry name" value="RNA_pol_sigma70_r3"/>
</dbReference>
<keyword evidence="7" id="KW-1185">Reference proteome</keyword>
<dbReference type="InterPro" id="IPR013325">
    <property type="entry name" value="RNA_pol_sigma_r2"/>
</dbReference>
<evidence type="ECO:0000259" key="5">
    <source>
        <dbReference type="PROSITE" id="PS00715"/>
    </source>
</evidence>
<dbReference type="CDD" id="cd06171">
    <property type="entry name" value="Sigma70_r4"/>
    <property type="match status" value="1"/>
</dbReference>
<dbReference type="NCBIfam" id="TIGR02980">
    <property type="entry name" value="SigBFG"/>
    <property type="match status" value="1"/>
</dbReference>
<keyword evidence="1" id="KW-0805">Transcription regulation</keyword>
<dbReference type="PANTHER" id="PTHR30385:SF4">
    <property type="entry name" value="RNA POLYMERASE SIGMA-E FACTOR"/>
    <property type="match status" value="1"/>
</dbReference>
<evidence type="ECO:0000256" key="4">
    <source>
        <dbReference type="ARBA" id="ARBA00023163"/>
    </source>
</evidence>
<keyword evidence="2" id="KW-0731">Sigma factor</keyword>
<dbReference type="RefSeq" id="WP_380586393.1">
    <property type="nucleotide sequence ID" value="NZ_JBHSQJ010000099.1"/>
</dbReference>